<evidence type="ECO:0000313" key="8">
    <source>
        <dbReference type="EMBL" id="OYR27598.1"/>
    </source>
</evidence>
<accession>A0A256GKS3</accession>
<evidence type="ECO:0000256" key="4">
    <source>
        <dbReference type="ARBA" id="ARBA00023288"/>
    </source>
</evidence>
<evidence type="ECO:0000256" key="3">
    <source>
        <dbReference type="ARBA" id="ARBA00023139"/>
    </source>
</evidence>
<feature type="domain" description="C-type lysozyme inhibitor" evidence="6">
    <location>
        <begin position="39"/>
        <end position="105"/>
    </location>
</feature>
<dbReference type="Gene3D" id="2.40.128.200">
    <property type="match status" value="1"/>
</dbReference>
<keyword evidence="1 5" id="KW-0732">Signal</keyword>
<dbReference type="EMBL" id="PKQI01000002">
    <property type="protein sequence ID" value="NNV20921.1"/>
    <property type="molecule type" value="Genomic_DNA"/>
</dbReference>
<dbReference type="InterPro" id="IPR018660">
    <property type="entry name" value="MliC"/>
</dbReference>
<keyword evidence="4" id="KW-0449">Lipoprotein</keyword>
<gene>
    <name evidence="8" type="primary">mliC</name>
    <name evidence="8" type="ORF">CEV34_2059</name>
    <name evidence="7" type="ORF">EHE22_10845</name>
</gene>
<evidence type="ECO:0000256" key="2">
    <source>
        <dbReference type="ARBA" id="ARBA00023136"/>
    </source>
</evidence>
<evidence type="ECO:0000256" key="1">
    <source>
        <dbReference type="ARBA" id="ARBA00022729"/>
    </source>
</evidence>
<sequence length="115" mass="12426">MKKWILLAGLSLAASNASAGEITIQLPDDIDVTVNSVLYKCGDQNVSATYYNAGDNSLVELEMEDNTVIAANVLSGSGAKYAGGIYVWWTKGETADLYNLMDDPEQEKPISCKEE</sequence>
<dbReference type="RefSeq" id="WP_007873786.1">
    <property type="nucleotide sequence ID" value="NZ_CAXURC020000001.1"/>
</dbReference>
<dbReference type="SUPFAM" id="SSF141488">
    <property type="entry name" value="YdhA-like"/>
    <property type="match status" value="1"/>
</dbReference>
<dbReference type="EMBL" id="NNRM01000017">
    <property type="protein sequence ID" value="OYR27598.1"/>
    <property type="molecule type" value="Genomic_DNA"/>
</dbReference>
<proteinExistence type="predicted"/>
<feature type="chain" id="PRO_5044571331" evidence="5">
    <location>
        <begin position="20"/>
        <end position="115"/>
    </location>
</feature>
<evidence type="ECO:0000256" key="5">
    <source>
        <dbReference type="SAM" id="SignalP"/>
    </source>
</evidence>
<dbReference type="Proteomes" id="UP000216188">
    <property type="component" value="Unassembled WGS sequence"/>
</dbReference>
<evidence type="ECO:0000313" key="10">
    <source>
        <dbReference type="Proteomes" id="UP000526233"/>
    </source>
</evidence>
<keyword evidence="9" id="KW-1185">Reference proteome</keyword>
<evidence type="ECO:0000259" key="6">
    <source>
        <dbReference type="Pfam" id="PF09864"/>
    </source>
</evidence>
<name>A0A256GKS3_9HYPH</name>
<organism evidence="8 9">
    <name type="scientific">Brucella pseudogrignonensis</name>
    <dbReference type="NCBI Taxonomy" id="419475"/>
    <lineage>
        <taxon>Bacteria</taxon>
        <taxon>Pseudomonadati</taxon>
        <taxon>Pseudomonadota</taxon>
        <taxon>Alphaproteobacteria</taxon>
        <taxon>Hyphomicrobiales</taxon>
        <taxon>Brucellaceae</taxon>
        <taxon>Brucella/Ochrobactrum group</taxon>
        <taxon>Brucella</taxon>
    </lineage>
</organism>
<keyword evidence="2" id="KW-0472">Membrane</keyword>
<dbReference type="AlphaFoldDB" id="A0A256GKS3"/>
<evidence type="ECO:0000313" key="9">
    <source>
        <dbReference type="Proteomes" id="UP000216188"/>
    </source>
</evidence>
<comment type="caution">
    <text evidence="8">The sequence shown here is derived from an EMBL/GenBank/DDBJ whole genome shotgun (WGS) entry which is preliminary data.</text>
</comment>
<dbReference type="InterPro" id="IPR036328">
    <property type="entry name" value="MliC_sf"/>
</dbReference>
<dbReference type="Proteomes" id="UP000526233">
    <property type="component" value="Unassembled WGS sequence"/>
</dbReference>
<reference evidence="8 9" key="1">
    <citation type="submission" date="2017-07" db="EMBL/GenBank/DDBJ databases">
        <title>Phylogenetic study on the rhizospheric bacterium Ochrobactrum sp. A44.</title>
        <authorList>
            <person name="Krzyzanowska D.M."/>
            <person name="Ossowicki A."/>
            <person name="Rajewska M."/>
            <person name="Maciag T."/>
            <person name="Kaczynski Z."/>
            <person name="Czerwicka M."/>
            <person name="Jafra S."/>
        </authorList>
    </citation>
    <scope>NUCLEOTIDE SEQUENCE [LARGE SCALE GENOMIC DNA]</scope>
    <source>
        <strain evidence="8 9">CCUG 30717</strain>
    </source>
</reference>
<reference evidence="7 10" key="2">
    <citation type="submission" date="2018-11" db="EMBL/GenBank/DDBJ databases">
        <title>Genome sequencing and analysis.</title>
        <authorList>
            <person name="Huang Y.-T."/>
        </authorList>
    </citation>
    <scope>NUCLEOTIDE SEQUENCE [LARGE SCALE GENOMIC DNA]</scope>
    <source>
        <strain evidence="7 10">SHIN</strain>
    </source>
</reference>
<evidence type="ECO:0000313" key="7">
    <source>
        <dbReference type="EMBL" id="NNV20921.1"/>
    </source>
</evidence>
<keyword evidence="3" id="KW-0564">Palmitate</keyword>
<feature type="signal peptide" evidence="5">
    <location>
        <begin position="1"/>
        <end position="19"/>
    </location>
</feature>
<protein>
    <submittedName>
        <fullName evidence="8">Membrane-bound lysozyme inhibitor of C-type lysozyme</fullName>
    </submittedName>
</protein>
<dbReference type="STRING" id="419475.A8A54_02000"/>
<dbReference type="Pfam" id="PF09864">
    <property type="entry name" value="MliC"/>
    <property type="match status" value="1"/>
</dbReference>